<sequence length="178" mass="19896">MDFRKSARPMEAPIVRKAAAEDEPFLREMLYHSLFVPEGEKPFSRTILQDPVVSKYIEGWGRTGDIGYIALIRDVPVGSATARFFSRKNPGYGFIDESIPELGMAVLPEYRGRGIGTLLLRTLMQSLSDRGIGAVSLSVDVRNPAERLYERFGFYEVGTTGRSMTMRADLTDEGANHE</sequence>
<proteinExistence type="predicted"/>
<dbReference type="Pfam" id="PF00583">
    <property type="entry name" value="Acetyltransf_1"/>
    <property type="match status" value="1"/>
</dbReference>
<dbReference type="RefSeq" id="WP_213485297.1">
    <property type="nucleotide sequence ID" value="NZ_CAJRAY010000077.1"/>
</dbReference>
<name>A0ABN7S1E7_THEXY</name>
<gene>
    <name evidence="4" type="primary">txxe 2969</name>
    <name evidence="4" type="ORF">TXXE_14690</name>
</gene>
<keyword evidence="1" id="KW-0808">Transferase</keyword>
<organism evidence="4 5">
    <name type="scientific">Thermobacillus xylanilyticus</name>
    <dbReference type="NCBI Taxonomy" id="76633"/>
    <lineage>
        <taxon>Bacteria</taxon>
        <taxon>Bacillati</taxon>
        <taxon>Bacillota</taxon>
        <taxon>Bacilli</taxon>
        <taxon>Bacillales</taxon>
        <taxon>Paenibacillaceae</taxon>
        <taxon>Thermobacillus</taxon>
    </lineage>
</organism>
<keyword evidence="5" id="KW-1185">Reference proteome</keyword>
<evidence type="ECO:0000256" key="1">
    <source>
        <dbReference type="ARBA" id="ARBA00022679"/>
    </source>
</evidence>
<dbReference type="PANTHER" id="PTHR43420:SF12">
    <property type="entry name" value="N-ACETYLTRANSFERASE DOMAIN-CONTAINING PROTEIN"/>
    <property type="match status" value="1"/>
</dbReference>
<dbReference type="Proteomes" id="UP000681526">
    <property type="component" value="Unassembled WGS sequence"/>
</dbReference>
<evidence type="ECO:0000256" key="2">
    <source>
        <dbReference type="ARBA" id="ARBA00023315"/>
    </source>
</evidence>
<dbReference type="InterPro" id="IPR016181">
    <property type="entry name" value="Acyl_CoA_acyltransferase"/>
</dbReference>
<dbReference type="PANTHER" id="PTHR43420">
    <property type="entry name" value="ACETYLTRANSFERASE"/>
    <property type="match status" value="1"/>
</dbReference>
<accession>A0ABN7S1E7</accession>
<dbReference type="Gene3D" id="3.40.630.30">
    <property type="match status" value="1"/>
</dbReference>
<dbReference type="CDD" id="cd04301">
    <property type="entry name" value="NAT_SF"/>
    <property type="match status" value="1"/>
</dbReference>
<comment type="caution">
    <text evidence="4">The sequence shown here is derived from an EMBL/GenBank/DDBJ whole genome shotgun (WGS) entry which is preliminary data.</text>
</comment>
<dbReference type="PROSITE" id="PS51186">
    <property type="entry name" value="GNAT"/>
    <property type="match status" value="1"/>
</dbReference>
<evidence type="ECO:0000313" key="4">
    <source>
        <dbReference type="EMBL" id="CAG5090807.1"/>
    </source>
</evidence>
<dbReference type="InterPro" id="IPR050680">
    <property type="entry name" value="YpeA/RimI_acetyltransf"/>
</dbReference>
<dbReference type="EMBL" id="CAJRAY010000077">
    <property type="protein sequence ID" value="CAG5090807.1"/>
    <property type="molecule type" value="Genomic_DNA"/>
</dbReference>
<evidence type="ECO:0000313" key="5">
    <source>
        <dbReference type="Proteomes" id="UP000681526"/>
    </source>
</evidence>
<protein>
    <submittedName>
        <fullName evidence="4">GCN5-related N-acetyltransferase</fullName>
    </submittedName>
</protein>
<reference evidence="4 5" key="1">
    <citation type="submission" date="2021-04" db="EMBL/GenBank/DDBJ databases">
        <authorList>
            <person name="Rakotoarivonina H."/>
        </authorList>
    </citation>
    <scope>NUCLEOTIDE SEQUENCE [LARGE SCALE GENOMIC DNA]</scope>
    <source>
        <strain evidence="4 5">XE</strain>
    </source>
</reference>
<feature type="domain" description="N-acetyltransferase" evidence="3">
    <location>
        <begin position="13"/>
        <end position="169"/>
    </location>
</feature>
<keyword evidence="2" id="KW-0012">Acyltransferase</keyword>
<dbReference type="InterPro" id="IPR000182">
    <property type="entry name" value="GNAT_dom"/>
</dbReference>
<dbReference type="SUPFAM" id="SSF55729">
    <property type="entry name" value="Acyl-CoA N-acyltransferases (Nat)"/>
    <property type="match status" value="1"/>
</dbReference>
<evidence type="ECO:0000259" key="3">
    <source>
        <dbReference type="PROSITE" id="PS51186"/>
    </source>
</evidence>